<dbReference type="AlphaFoldDB" id="A0A1B6E739"/>
<feature type="compositionally biased region" description="Basic and acidic residues" evidence="1">
    <location>
        <begin position="53"/>
        <end position="69"/>
    </location>
</feature>
<feature type="compositionally biased region" description="Basic and acidic residues" evidence="1">
    <location>
        <begin position="25"/>
        <end position="46"/>
    </location>
</feature>
<protein>
    <submittedName>
        <fullName evidence="2">Uncharacterized protein</fullName>
    </submittedName>
</protein>
<proteinExistence type="predicted"/>
<reference evidence="2" key="1">
    <citation type="submission" date="2015-12" db="EMBL/GenBank/DDBJ databases">
        <title>De novo transcriptome assembly of four potential Pierce s Disease insect vectors from Arizona vineyards.</title>
        <authorList>
            <person name="Tassone E.E."/>
        </authorList>
    </citation>
    <scope>NUCLEOTIDE SEQUENCE</scope>
</reference>
<accession>A0A1B6E739</accession>
<name>A0A1B6E739_9HEMI</name>
<organism evidence="2">
    <name type="scientific">Clastoptera arizonana</name>
    <name type="common">Arizona spittle bug</name>
    <dbReference type="NCBI Taxonomy" id="38151"/>
    <lineage>
        <taxon>Eukaryota</taxon>
        <taxon>Metazoa</taxon>
        <taxon>Ecdysozoa</taxon>
        <taxon>Arthropoda</taxon>
        <taxon>Hexapoda</taxon>
        <taxon>Insecta</taxon>
        <taxon>Pterygota</taxon>
        <taxon>Neoptera</taxon>
        <taxon>Paraneoptera</taxon>
        <taxon>Hemiptera</taxon>
        <taxon>Auchenorrhyncha</taxon>
        <taxon>Cercopoidea</taxon>
        <taxon>Clastopteridae</taxon>
        <taxon>Clastoptera</taxon>
    </lineage>
</organism>
<evidence type="ECO:0000313" key="2">
    <source>
        <dbReference type="EMBL" id="JAS33674.1"/>
    </source>
</evidence>
<feature type="non-terminal residue" evidence="2">
    <location>
        <position position="107"/>
    </location>
</feature>
<sequence>MAHSDEPLQGDSEGEIHGHRLSNQSHREHYRSQERVDDVLERKEELGLGVLVDGRKSEEEHRRDDEHRVAPGQAYQEVVDGRLHLGPGEDDHGYDVADDTHGPDQVE</sequence>
<feature type="region of interest" description="Disordered" evidence="1">
    <location>
        <begin position="1"/>
        <end position="107"/>
    </location>
</feature>
<feature type="compositionally biased region" description="Basic and acidic residues" evidence="1">
    <location>
        <begin position="79"/>
        <end position="107"/>
    </location>
</feature>
<dbReference type="EMBL" id="GEDC01003624">
    <property type="protein sequence ID" value="JAS33674.1"/>
    <property type="molecule type" value="Transcribed_RNA"/>
</dbReference>
<evidence type="ECO:0000256" key="1">
    <source>
        <dbReference type="SAM" id="MobiDB-lite"/>
    </source>
</evidence>
<gene>
    <name evidence="2" type="ORF">g.12</name>
</gene>